<sequence>MKKHSLPSWKGPYKFRSCDVTYSARNNMYEHYKLKHLHLKKDDRVTIKNLFKLDKKVEVIRLENKLK</sequence>
<name>A0ABQ7QEZ1_PLUXY</name>
<evidence type="ECO:0000313" key="1">
    <source>
        <dbReference type="EMBL" id="KAG7303635.1"/>
    </source>
</evidence>
<comment type="caution">
    <text evidence="1">The sequence shown here is derived from an EMBL/GenBank/DDBJ whole genome shotgun (WGS) entry which is preliminary data.</text>
</comment>
<evidence type="ECO:0000313" key="2">
    <source>
        <dbReference type="Proteomes" id="UP000823941"/>
    </source>
</evidence>
<proteinExistence type="predicted"/>
<accession>A0ABQ7QEZ1</accession>
<gene>
    <name evidence="1" type="ORF">JYU34_012165</name>
</gene>
<dbReference type="EMBL" id="JAHIBW010000016">
    <property type="protein sequence ID" value="KAG7303635.1"/>
    <property type="molecule type" value="Genomic_DNA"/>
</dbReference>
<protein>
    <submittedName>
        <fullName evidence="1">Uncharacterized protein</fullName>
    </submittedName>
</protein>
<organism evidence="1 2">
    <name type="scientific">Plutella xylostella</name>
    <name type="common">Diamondback moth</name>
    <name type="synonym">Plutella maculipennis</name>
    <dbReference type="NCBI Taxonomy" id="51655"/>
    <lineage>
        <taxon>Eukaryota</taxon>
        <taxon>Metazoa</taxon>
        <taxon>Ecdysozoa</taxon>
        <taxon>Arthropoda</taxon>
        <taxon>Hexapoda</taxon>
        <taxon>Insecta</taxon>
        <taxon>Pterygota</taxon>
        <taxon>Neoptera</taxon>
        <taxon>Endopterygota</taxon>
        <taxon>Lepidoptera</taxon>
        <taxon>Glossata</taxon>
        <taxon>Ditrysia</taxon>
        <taxon>Yponomeutoidea</taxon>
        <taxon>Plutellidae</taxon>
        <taxon>Plutella</taxon>
    </lineage>
</organism>
<keyword evidence="2" id="KW-1185">Reference proteome</keyword>
<dbReference type="Proteomes" id="UP000823941">
    <property type="component" value="Chromosome 16"/>
</dbReference>
<reference evidence="1 2" key="1">
    <citation type="submission" date="2021-06" db="EMBL/GenBank/DDBJ databases">
        <title>A haploid diamondback moth (Plutella xylostella L.) genome assembly resolves 31 chromosomes and identifies a diamide resistance mutation.</title>
        <authorList>
            <person name="Ward C.M."/>
            <person name="Perry K.D."/>
            <person name="Baker G."/>
            <person name="Powis K."/>
            <person name="Heckel D.G."/>
            <person name="Baxter S.W."/>
        </authorList>
    </citation>
    <scope>NUCLEOTIDE SEQUENCE [LARGE SCALE GENOMIC DNA]</scope>
    <source>
        <strain evidence="1 2">LV</strain>
        <tissue evidence="1">Single pupa</tissue>
    </source>
</reference>